<gene>
    <name evidence="6" type="ORF">NZH93_49035</name>
</gene>
<organism evidence="6 7">
    <name type="scientific">Umezawaea endophytica</name>
    <dbReference type="NCBI Taxonomy" id="1654476"/>
    <lineage>
        <taxon>Bacteria</taxon>
        <taxon>Bacillati</taxon>
        <taxon>Actinomycetota</taxon>
        <taxon>Actinomycetes</taxon>
        <taxon>Pseudonocardiales</taxon>
        <taxon>Pseudonocardiaceae</taxon>
        <taxon>Umezawaea</taxon>
    </lineage>
</organism>
<evidence type="ECO:0000256" key="2">
    <source>
        <dbReference type="ARBA" id="ARBA00023002"/>
    </source>
</evidence>
<evidence type="ECO:0000313" key="6">
    <source>
        <dbReference type="EMBL" id="MCS7484825.1"/>
    </source>
</evidence>
<evidence type="ECO:0000313" key="7">
    <source>
        <dbReference type="Proteomes" id="UP001141259"/>
    </source>
</evidence>
<sequence length="245" mass="26219">MTRRGDPEHDHVITALATHGLALINNVTTRADLLRLARSIALTIPHRDSDSEGVTTLTNLGEAAVPSGFAGFSARALTPHTDCSGTVSPPALLMMNCSMTATSGGRRVLVDGQAVHDHLTESEPEAIGAFRAQRSVLFGGASGHLGSILTDVGGGRVVLRLRLDELARFSPEVTRWLPALRTAIERHAVEFDLAVGQGYILDNHRWLHGRTAFTGRRVVHRIHGDPLPELGIVTGLRSTTSPDAT</sequence>
<dbReference type="PANTHER" id="PTHR10696">
    <property type="entry name" value="GAMMA-BUTYROBETAINE HYDROXYLASE-RELATED"/>
    <property type="match status" value="1"/>
</dbReference>
<dbReference type="SUPFAM" id="SSF51197">
    <property type="entry name" value="Clavaminate synthase-like"/>
    <property type="match status" value="1"/>
</dbReference>
<evidence type="ECO:0000256" key="1">
    <source>
        <dbReference type="ARBA" id="ARBA00001954"/>
    </source>
</evidence>
<keyword evidence="4" id="KW-0045">Antibiotic biosynthesis</keyword>
<protein>
    <submittedName>
        <fullName evidence="6">TauD/TfdA family dioxygenase</fullName>
    </submittedName>
</protein>
<comment type="caution">
    <text evidence="6">The sequence shown here is derived from an EMBL/GenBank/DDBJ whole genome shotgun (WGS) entry which is preliminary data.</text>
</comment>
<keyword evidence="2" id="KW-0560">Oxidoreductase</keyword>
<evidence type="ECO:0000256" key="3">
    <source>
        <dbReference type="ARBA" id="ARBA00023004"/>
    </source>
</evidence>
<reference evidence="6" key="1">
    <citation type="submission" date="2022-08" db="EMBL/GenBank/DDBJ databases">
        <authorList>
            <person name="Tistechok S."/>
            <person name="Samborskyy M."/>
            <person name="Roman I."/>
        </authorList>
    </citation>
    <scope>NUCLEOTIDE SEQUENCE</scope>
    <source>
        <strain evidence="6">DSM 103496</strain>
    </source>
</reference>
<dbReference type="PANTHER" id="PTHR10696:SF56">
    <property type="entry name" value="TAUD_TFDA-LIKE DOMAIN-CONTAINING PROTEIN"/>
    <property type="match status" value="1"/>
</dbReference>
<name>A0A9X2VXR2_9PSEU</name>
<dbReference type="Gene3D" id="3.60.130.10">
    <property type="entry name" value="Clavaminate synthase-like"/>
    <property type="match status" value="1"/>
</dbReference>
<dbReference type="GO" id="GO:0051213">
    <property type="term" value="F:dioxygenase activity"/>
    <property type="evidence" value="ECO:0007669"/>
    <property type="project" value="UniProtKB-KW"/>
</dbReference>
<dbReference type="InterPro" id="IPR042098">
    <property type="entry name" value="TauD-like_sf"/>
</dbReference>
<proteinExistence type="predicted"/>
<keyword evidence="7" id="KW-1185">Reference proteome</keyword>
<evidence type="ECO:0000259" key="5">
    <source>
        <dbReference type="Pfam" id="PF02668"/>
    </source>
</evidence>
<dbReference type="InterPro" id="IPR003819">
    <property type="entry name" value="TauD/TfdA-like"/>
</dbReference>
<dbReference type="EMBL" id="JANYMP010000056">
    <property type="protein sequence ID" value="MCS7484825.1"/>
    <property type="molecule type" value="Genomic_DNA"/>
</dbReference>
<dbReference type="RefSeq" id="WP_259630270.1">
    <property type="nucleotide sequence ID" value="NZ_JANYMP010000056.1"/>
</dbReference>
<dbReference type="GO" id="GO:0017000">
    <property type="term" value="P:antibiotic biosynthetic process"/>
    <property type="evidence" value="ECO:0007669"/>
    <property type="project" value="UniProtKB-KW"/>
</dbReference>
<keyword evidence="3" id="KW-0408">Iron</keyword>
<feature type="domain" description="TauD/TfdA-like" evidence="5">
    <location>
        <begin position="9"/>
        <end position="222"/>
    </location>
</feature>
<dbReference type="Proteomes" id="UP001141259">
    <property type="component" value="Unassembled WGS sequence"/>
</dbReference>
<dbReference type="AlphaFoldDB" id="A0A9X2VXR2"/>
<keyword evidence="6" id="KW-0223">Dioxygenase</keyword>
<comment type="cofactor">
    <cofactor evidence="1">
        <name>Fe(2+)</name>
        <dbReference type="ChEBI" id="CHEBI:29033"/>
    </cofactor>
</comment>
<evidence type="ECO:0000256" key="4">
    <source>
        <dbReference type="ARBA" id="ARBA00023194"/>
    </source>
</evidence>
<dbReference type="InterPro" id="IPR050411">
    <property type="entry name" value="AlphaKG_dependent_hydroxylases"/>
</dbReference>
<dbReference type="Pfam" id="PF02668">
    <property type="entry name" value="TauD"/>
    <property type="match status" value="1"/>
</dbReference>
<accession>A0A9X2VXR2</accession>